<evidence type="ECO:0000256" key="6">
    <source>
        <dbReference type="ARBA" id="ARBA00023015"/>
    </source>
</evidence>
<dbReference type="SMART" id="SM01401">
    <property type="entry name" value="Sds3"/>
    <property type="match status" value="1"/>
</dbReference>
<dbReference type="InterPro" id="IPR011701">
    <property type="entry name" value="MFS"/>
</dbReference>
<dbReference type="FunFam" id="1.20.1250.20:FF:000011">
    <property type="entry name" value="MFS multidrug transporter, putative"/>
    <property type="match status" value="1"/>
</dbReference>
<feature type="domain" description="Major facilitator superfamily (MFS) profile" evidence="13">
    <location>
        <begin position="104"/>
        <end position="512"/>
    </location>
</feature>
<evidence type="ECO:0000259" key="13">
    <source>
        <dbReference type="PROSITE" id="PS50850"/>
    </source>
</evidence>
<dbReference type="PROSITE" id="PS50850">
    <property type="entry name" value="MFS"/>
    <property type="match status" value="1"/>
</dbReference>
<dbReference type="GO" id="GO:0010468">
    <property type="term" value="P:regulation of gene expression"/>
    <property type="evidence" value="ECO:0007669"/>
    <property type="project" value="UniProtKB-ARBA"/>
</dbReference>
<dbReference type="Pfam" id="PF08598">
    <property type="entry name" value="Sds3"/>
    <property type="match status" value="1"/>
</dbReference>
<keyword evidence="6" id="KW-0805">Transcription regulation</keyword>
<protein>
    <submittedName>
        <fullName evidence="14">Putative transporter</fullName>
    </submittedName>
</protein>
<proteinExistence type="predicted"/>
<dbReference type="OrthoDB" id="20886at2759"/>
<keyword evidence="9" id="KW-0325">Glycoprotein</keyword>
<feature type="compositionally biased region" description="Low complexity" evidence="11">
    <location>
        <begin position="834"/>
        <end position="843"/>
    </location>
</feature>
<feature type="compositionally biased region" description="Polar residues" evidence="11">
    <location>
        <begin position="1206"/>
        <end position="1223"/>
    </location>
</feature>
<dbReference type="GO" id="GO:0016020">
    <property type="term" value="C:membrane"/>
    <property type="evidence" value="ECO:0007669"/>
    <property type="project" value="UniProtKB-SubCell"/>
</dbReference>
<name>A0A0A2WGX1_BEABA</name>
<evidence type="ECO:0000313" key="15">
    <source>
        <dbReference type="Proteomes" id="UP000030106"/>
    </source>
</evidence>
<keyword evidence="8" id="KW-0804">Transcription</keyword>
<dbReference type="PANTHER" id="PTHR23502">
    <property type="entry name" value="MAJOR FACILITATOR SUPERFAMILY"/>
    <property type="match status" value="1"/>
</dbReference>
<evidence type="ECO:0000256" key="12">
    <source>
        <dbReference type="SAM" id="Phobius"/>
    </source>
</evidence>
<feature type="transmembrane region" description="Helical" evidence="12">
    <location>
        <begin position="537"/>
        <end position="556"/>
    </location>
</feature>
<keyword evidence="5 12" id="KW-1133">Transmembrane helix</keyword>
<dbReference type="InterPro" id="IPR036259">
    <property type="entry name" value="MFS_trans_sf"/>
</dbReference>
<evidence type="ECO:0000256" key="4">
    <source>
        <dbReference type="ARBA" id="ARBA00022692"/>
    </source>
</evidence>
<evidence type="ECO:0000256" key="8">
    <source>
        <dbReference type="ARBA" id="ARBA00023163"/>
    </source>
</evidence>
<feature type="transmembrane region" description="Helical" evidence="12">
    <location>
        <begin position="228"/>
        <end position="247"/>
    </location>
</feature>
<dbReference type="GO" id="GO:0022857">
    <property type="term" value="F:transmembrane transporter activity"/>
    <property type="evidence" value="ECO:0007669"/>
    <property type="project" value="InterPro"/>
</dbReference>
<feature type="transmembrane region" description="Helical" evidence="12">
    <location>
        <begin position="259"/>
        <end position="278"/>
    </location>
</feature>
<dbReference type="CDD" id="cd17323">
    <property type="entry name" value="MFS_Tpo1_MDR_like"/>
    <property type="match status" value="1"/>
</dbReference>
<feature type="transmembrane region" description="Helical" evidence="12">
    <location>
        <begin position="484"/>
        <end position="504"/>
    </location>
</feature>
<keyword evidence="7 12" id="KW-0472">Membrane</keyword>
<comment type="caution">
    <text evidence="14">The sequence shown here is derived from an EMBL/GenBank/DDBJ whole genome shotgun (WGS) entry which is preliminary data.</text>
</comment>
<evidence type="ECO:0000256" key="10">
    <source>
        <dbReference type="ARBA" id="ARBA00023242"/>
    </source>
</evidence>
<feature type="transmembrane region" description="Helical" evidence="12">
    <location>
        <begin position="367"/>
        <end position="387"/>
    </location>
</feature>
<feature type="compositionally biased region" description="Acidic residues" evidence="11">
    <location>
        <begin position="717"/>
        <end position="728"/>
    </location>
</feature>
<feature type="compositionally biased region" description="Acidic residues" evidence="11">
    <location>
        <begin position="818"/>
        <end position="827"/>
    </location>
</feature>
<dbReference type="Proteomes" id="UP000030106">
    <property type="component" value="Unassembled WGS sequence"/>
</dbReference>
<feature type="transmembrane region" description="Helical" evidence="12">
    <location>
        <begin position="336"/>
        <end position="355"/>
    </location>
</feature>
<dbReference type="eggNOG" id="KOG0255">
    <property type="taxonomic scope" value="Eukaryota"/>
</dbReference>
<feature type="compositionally biased region" description="Acidic residues" evidence="11">
    <location>
        <begin position="991"/>
        <end position="1002"/>
    </location>
</feature>
<dbReference type="GO" id="GO:0005654">
    <property type="term" value="C:nucleoplasm"/>
    <property type="evidence" value="ECO:0007669"/>
    <property type="project" value="UniProtKB-ARBA"/>
</dbReference>
<feature type="transmembrane region" description="Helical" evidence="12">
    <location>
        <begin position="139"/>
        <end position="159"/>
    </location>
</feature>
<feature type="compositionally biased region" description="Basic and acidic residues" evidence="11">
    <location>
        <begin position="959"/>
        <end position="968"/>
    </location>
</feature>
<dbReference type="InterPro" id="IPR020846">
    <property type="entry name" value="MFS_dom"/>
</dbReference>
<evidence type="ECO:0000256" key="7">
    <source>
        <dbReference type="ARBA" id="ARBA00023136"/>
    </source>
</evidence>
<feature type="transmembrane region" description="Helical" evidence="12">
    <location>
        <begin position="416"/>
        <end position="437"/>
    </location>
</feature>
<evidence type="ECO:0000256" key="5">
    <source>
        <dbReference type="ARBA" id="ARBA00022989"/>
    </source>
</evidence>
<evidence type="ECO:0000256" key="11">
    <source>
        <dbReference type="SAM" id="MobiDB-lite"/>
    </source>
</evidence>
<keyword evidence="4 12" id="KW-0812">Transmembrane</keyword>
<dbReference type="Pfam" id="PF07690">
    <property type="entry name" value="MFS_1"/>
    <property type="match status" value="1"/>
</dbReference>
<organism evidence="14 15">
    <name type="scientific">Beauveria bassiana D1-5</name>
    <dbReference type="NCBI Taxonomy" id="1245745"/>
    <lineage>
        <taxon>Eukaryota</taxon>
        <taxon>Fungi</taxon>
        <taxon>Dikarya</taxon>
        <taxon>Ascomycota</taxon>
        <taxon>Pezizomycotina</taxon>
        <taxon>Sordariomycetes</taxon>
        <taxon>Hypocreomycetidae</taxon>
        <taxon>Hypocreales</taxon>
        <taxon>Cordycipitaceae</taxon>
        <taxon>Beauveria</taxon>
    </lineage>
</organism>
<evidence type="ECO:0000256" key="3">
    <source>
        <dbReference type="ARBA" id="ARBA00022491"/>
    </source>
</evidence>
<feature type="region of interest" description="Disordered" evidence="11">
    <location>
        <begin position="18"/>
        <end position="40"/>
    </location>
</feature>
<evidence type="ECO:0000313" key="14">
    <source>
        <dbReference type="EMBL" id="KGQ12389.1"/>
    </source>
</evidence>
<feature type="compositionally biased region" description="Polar residues" evidence="11">
    <location>
        <begin position="1270"/>
        <end position="1300"/>
    </location>
</feature>
<dbReference type="InterPro" id="IPR013907">
    <property type="entry name" value="Sds3"/>
</dbReference>
<keyword evidence="10" id="KW-0539">Nucleus</keyword>
<comment type="subcellular location">
    <subcellularLocation>
        <location evidence="2">Membrane</location>
        <topology evidence="2">Multi-pass membrane protein</topology>
    </subcellularLocation>
    <subcellularLocation>
        <location evidence="1">Nucleus</location>
    </subcellularLocation>
</comment>
<feature type="region of interest" description="Disordered" evidence="11">
    <location>
        <begin position="700"/>
        <end position="1002"/>
    </location>
</feature>
<evidence type="ECO:0000256" key="2">
    <source>
        <dbReference type="ARBA" id="ARBA00004141"/>
    </source>
</evidence>
<sequence>MGVHSLLSSPVPFAAEDSTASSVQLPAKEPETSLQPDDARLNSAALPSTEIALWRRILGQIATGDTLQHEPLPITNLDANLVGWDGQQDPAMPFNFSTTRKWTWVWLLSAVTFVTPFSSSILSPAIHQLLSEFGVASPIIGSMTVSIFLLGYAVGPIFIAPLSETYGRRPVLIISNSFFCVWQIGCALAPNIETLVIARFFSGLGGAACLTLGGSIIGDLFRPEQRGFAIRIWNIVPLLGPSIGPLLGGFVTKTIGWRWDFWIVLILAVPVTVLTALLTKETSHKVLMHRKTMRLRKELNVSILKSCYDHSDEKVAVENICAGLVRPIKILVMSPLVFFLSLYIAFVFGVVYLLYTTIPTVFMEQYAFDTDHIGLIYLALGLGNILARNASLTSVYFGIFLPVTLFWYGWSAYYNVHVASTIISLIPYGFGIMGLFLPLTTYIVDCYPLYAASAIAANVILRSVVGAFLPLAGPPIYASLGLGWGNSLLGIICVVMIPIPLVFYKFGAKLMKVRELRILAMRHWLSNRSWVQKSPPMIAFLPVLTAIALIVPGLPLTTTSTFAHFTTCSAAPTQPNPDQTSATLFLPSCFPPHPARHYASLTLGITAALTTTIDKHNLLASRCVCQHSQLPLPSVAALCALLSPPSLTTRKQARPRNAFVAARLRRARDLLLLFTTKRMLNRLALTMAATATASAAMAQSAVDPDLEDSNVSSPLTEVDEKDDNDDDIDRMQIDGDNSSLSGDENAAEDDHSDSASVLSDAGSDANSEGNDTEAETERLFDTPRNQRQRDVVVDQYNNGQVFEHTPSKLRRAAKPEDKDDDHDDENADRESVSGDEGSGASSAEDADKTPIQSVTKTKALNVDASSSDSQDRKRKRSPVADQFEAEQPQKKRSGSVDATSIQDLALNTVEKPATNADSTNLSDADDDEHNRDTGTEGDAQEHSSRSSLSSRKSTRNGRGSKDGVKNEVEDTGADAATETAGEEGTDHHEDEPEAEVEAEDEDEADIAAKNQEEMERKQAAFKAWSRIEEMFGIFRDRLYSEKLQRVEEEEQSLLADVPTHREYLNMKQCLDDRLNQRLQQVNTEFDFQLKANERWAVAQRAQIWSQFFQAVREKREQTLESLNKQWYDVQTARRNAHSLQDYGILFPKDSTQRLRNAIAYNSEVSTLAGMAKYEGFPAGPEMKGASALELKSDLSAMERTRRGRQKSSAFQQRDDYQSPNINQIGPAGEQFLKDTPWANPNHSSHKMARQGTAHEENRVVPQGPIFQNEHPASSFKSPALSTRLSESPEMSRSILKPSTHQMKRVASVPSANRTSKATAA</sequence>
<feature type="transmembrane region" description="Helical" evidence="12">
    <location>
        <begin position="196"/>
        <end position="221"/>
    </location>
</feature>
<dbReference type="STRING" id="1245745.A0A0A2WGX1"/>
<feature type="transmembrane region" description="Helical" evidence="12">
    <location>
        <begin position="394"/>
        <end position="410"/>
    </location>
</feature>
<feature type="transmembrane region" description="Helical" evidence="12">
    <location>
        <begin position="449"/>
        <end position="472"/>
    </location>
</feature>
<dbReference type="PANTHER" id="PTHR23502:SF33">
    <property type="entry name" value="MAJOR FACILITATOR SUPERFAMILY (MFS) PROFILE DOMAIN-CONTAINING PROTEIN-RELATED"/>
    <property type="match status" value="1"/>
</dbReference>
<dbReference type="SUPFAM" id="SSF103473">
    <property type="entry name" value="MFS general substrate transporter"/>
    <property type="match status" value="1"/>
</dbReference>
<keyword evidence="3" id="KW-0678">Repressor</keyword>
<dbReference type="Gene3D" id="1.20.1250.20">
    <property type="entry name" value="MFS general substrate transporter like domains"/>
    <property type="match status" value="1"/>
</dbReference>
<evidence type="ECO:0000256" key="1">
    <source>
        <dbReference type="ARBA" id="ARBA00004123"/>
    </source>
</evidence>
<feature type="region of interest" description="Disordered" evidence="11">
    <location>
        <begin position="1197"/>
        <end position="1320"/>
    </location>
</feature>
<gene>
    <name evidence="14" type="ORF">BBAD15_g1892</name>
</gene>
<dbReference type="EMBL" id="ANFO01000123">
    <property type="protein sequence ID" value="KGQ12389.1"/>
    <property type="molecule type" value="Genomic_DNA"/>
</dbReference>
<evidence type="ECO:0000256" key="9">
    <source>
        <dbReference type="ARBA" id="ARBA00023180"/>
    </source>
</evidence>
<feature type="transmembrane region" description="Helical" evidence="12">
    <location>
        <begin position="171"/>
        <end position="190"/>
    </location>
</feature>
<accession>A0A0A2WGX1</accession>
<feature type="compositionally biased region" description="Polar residues" evidence="11">
    <location>
        <begin position="1309"/>
        <end position="1320"/>
    </location>
</feature>
<feature type="transmembrane region" description="Helical" evidence="12">
    <location>
        <begin position="104"/>
        <end position="127"/>
    </location>
</feature>
<dbReference type="HOGENOM" id="CLU_006092_0_0_1"/>
<feature type="compositionally biased region" description="Basic and acidic residues" evidence="11">
    <location>
        <begin position="928"/>
        <end position="944"/>
    </location>
</feature>
<reference evidence="14 15" key="1">
    <citation type="submission" date="2012-10" db="EMBL/GenBank/DDBJ databases">
        <title>Genome sequencing and analysis of entomopathogenic fungi Beauveria bassiana D1-5.</title>
        <authorList>
            <person name="Li Q."/>
            <person name="Wang L."/>
            <person name="Zhang Z."/>
            <person name="Wang Q."/>
            <person name="Ren J."/>
            <person name="Wang M."/>
            <person name="Xu W."/>
            <person name="Wang J."/>
            <person name="Lu Y."/>
            <person name="Du Q."/>
            <person name="Sun Z."/>
        </authorList>
    </citation>
    <scope>NUCLEOTIDE SEQUENCE [LARGE SCALE GENOMIC DNA]</scope>
    <source>
        <strain evidence="14 15">D1-5</strain>
    </source>
</reference>